<dbReference type="PANTHER" id="PTHR10803">
    <property type="entry name" value="ARSENICAL PUMP-DRIVING ATPASE ARSENITE-TRANSLOCATING ATPASE"/>
    <property type="match status" value="1"/>
</dbReference>
<organism evidence="4 5">
    <name type="scientific">Streptomyces humicola</name>
    <dbReference type="NCBI Taxonomy" id="2953240"/>
    <lineage>
        <taxon>Bacteria</taxon>
        <taxon>Bacillati</taxon>
        <taxon>Actinomycetota</taxon>
        <taxon>Actinomycetes</taxon>
        <taxon>Kitasatosporales</taxon>
        <taxon>Streptomycetaceae</taxon>
        <taxon>Streptomyces</taxon>
    </lineage>
</organism>
<dbReference type="Gene3D" id="3.40.50.300">
    <property type="entry name" value="P-loop containing nucleotide triphosphate hydrolases"/>
    <property type="match status" value="1"/>
</dbReference>
<evidence type="ECO:0000313" key="4">
    <source>
        <dbReference type="EMBL" id="MCQ4081570.1"/>
    </source>
</evidence>
<feature type="domain" description="ArsA/GET3 Anion-transporting ATPase-like" evidence="2">
    <location>
        <begin position="4"/>
        <end position="262"/>
    </location>
</feature>
<dbReference type="Pfam" id="PF02374">
    <property type="entry name" value="ArsA_ATPase"/>
    <property type="match status" value="1"/>
</dbReference>
<reference evidence="4" key="1">
    <citation type="submission" date="2022-06" db="EMBL/GenBank/DDBJ databases">
        <title>Draft genome sequence of Streptomyces sp. RB6PN25 isolated from peat swamp forest in Thailand.</title>
        <authorList>
            <person name="Duangmal K."/>
            <person name="Klaysubun C."/>
        </authorList>
    </citation>
    <scope>NUCLEOTIDE SEQUENCE</scope>
    <source>
        <strain evidence="4">RB6PN25</strain>
    </source>
</reference>
<evidence type="ECO:0000256" key="1">
    <source>
        <dbReference type="ARBA" id="ARBA00011040"/>
    </source>
</evidence>
<comment type="similarity">
    <text evidence="1">Belongs to the arsA ATPase family.</text>
</comment>
<comment type="caution">
    <text evidence="4">The sequence shown here is derived from an EMBL/GenBank/DDBJ whole genome shotgun (WGS) entry which is preliminary data.</text>
</comment>
<protein>
    <submittedName>
        <fullName evidence="4">ArsA family ATPase</fullName>
    </submittedName>
</protein>
<dbReference type="PANTHER" id="PTHR10803:SF3">
    <property type="entry name" value="ATPASE GET3"/>
    <property type="match status" value="1"/>
</dbReference>
<dbReference type="InterPro" id="IPR027417">
    <property type="entry name" value="P-loop_NTPase"/>
</dbReference>
<accession>A0ABT1PV87</accession>
<dbReference type="InterPro" id="IPR008978">
    <property type="entry name" value="HSP20-like_chaperone"/>
</dbReference>
<dbReference type="InterPro" id="IPR040612">
    <property type="entry name" value="ArsA_HSP20-like"/>
</dbReference>
<dbReference type="SUPFAM" id="SSF52540">
    <property type="entry name" value="P-loop containing nucleoside triphosphate hydrolases"/>
    <property type="match status" value="1"/>
</dbReference>
<dbReference type="Gene3D" id="2.60.40.790">
    <property type="match status" value="1"/>
</dbReference>
<evidence type="ECO:0000259" key="2">
    <source>
        <dbReference type="Pfam" id="PF02374"/>
    </source>
</evidence>
<proteinExistence type="inferred from homology"/>
<dbReference type="EMBL" id="JANFNG010000008">
    <property type="protein sequence ID" value="MCQ4081570.1"/>
    <property type="molecule type" value="Genomic_DNA"/>
</dbReference>
<evidence type="ECO:0000313" key="5">
    <source>
        <dbReference type="Proteomes" id="UP001057702"/>
    </source>
</evidence>
<name>A0ABT1PV87_9ACTN</name>
<dbReference type="InterPro" id="IPR016300">
    <property type="entry name" value="ATPase_ArsA/GET3"/>
</dbReference>
<evidence type="ECO:0000259" key="3">
    <source>
        <dbReference type="Pfam" id="PF17886"/>
    </source>
</evidence>
<feature type="domain" description="ArsA HSP20-like" evidence="3">
    <location>
        <begin position="318"/>
        <end position="379"/>
    </location>
</feature>
<sequence length="394" mass="41421">MPPRIVLVTGLGGAGRSTAAAATAVAAARSGARTVLVTEKGPAPCDDVPGLTITRVDGGHAFRARAHAFQARLGSVLDLLGAEPLDAEEFTELPGARSFALLHALGEAAAGRADTVVADLPPLPQAVTLLALPEQLRRYLARLLPPERQAARALRPVLAQLAGVPMPAQWLYEAAARWDVELAAVQGLVESAATTVRLVVEPGPHAAERLRDARTGLALFGHRVECVLANRILPTGSADPFLAGLSGGQQEHLKALNDEFGTGRTSGTEVCELPHLGHAPHGADDLAALGVPAPAPVPDGRGPAARPWSVEDRLGTEGHLLWRLPLPGTTRDRLDLVRRGDELVVDAASFRRIIPLTSALRRCTVSGAALRDGALLVRFTPDPELWPADRAPKP</sequence>
<dbReference type="InterPro" id="IPR025723">
    <property type="entry name" value="ArsA/GET3_ATPase-like"/>
</dbReference>
<keyword evidence="5" id="KW-1185">Reference proteome</keyword>
<dbReference type="RefSeq" id="WP_255920469.1">
    <property type="nucleotide sequence ID" value="NZ_JANFNG010000008.1"/>
</dbReference>
<dbReference type="Pfam" id="PF17886">
    <property type="entry name" value="ArsA_HSP20"/>
    <property type="match status" value="1"/>
</dbReference>
<gene>
    <name evidence="4" type="ORF">NGB36_13385</name>
</gene>
<dbReference type="Proteomes" id="UP001057702">
    <property type="component" value="Unassembled WGS sequence"/>
</dbReference>